<keyword evidence="3" id="KW-1185">Reference proteome</keyword>
<feature type="compositionally biased region" description="Acidic residues" evidence="1">
    <location>
        <begin position="65"/>
        <end position="84"/>
    </location>
</feature>
<accession>A0A1H6KUJ8</accession>
<proteinExistence type="predicted"/>
<feature type="region of interest" description="Disordered" evidence="1">
    <location>
        <begin position="53"/>
        <end position="98"/>
    </location>
</feature>
<dbReference type="Proteomes" id="UP000182915">
    <property type="component" value="Chromosome I"/>
</dbReference>
<reference evidence="3" key="1">
    <citation type="submission" date="2016-10" db="EMBL/GenBank/DDBJ databases">
        <authorList>
            <person name="Varghese N."/>
            <person name="Submissions S."/>
        </authorList>
    </citation>
    <scope>NUCLEOTIDE SEQUENCE [LARGE SCALE GENOMIC DNA]</scope>
    <source>
        <strain evidence="3">DSM 45405</strain>
    </source>
</reference>
<organism evidence="2 3">
    <name type="scientific">Mycolicibacterium rutilum</name>
    <name type="common">Mycobacterium rutilum</name>
    <dbReference type="NCBI Taxonomy" id="370526"/>
    <lineage>
        <taxon>Bacteria</taxon>
        <taxon>Bacillati</taxon>
        <taxon>Actinomycetota</taxon>
        <taxon>Actinomycetes</taxon>
        <taxon>Mycobacteriales</taxon>
        <taxon>Mycobacteriaceae</taxon>
        <taxon>Mycolicibacterium</taxon>
    </lineage>
</organism>
<gene>
    <name evidence="2" type="ORF">SAMN04489835_4203</name>
</gene>
<dbReference type="AlphaFoldDB" id="A0A1H6KUJ8"/>
<evidence type="ECO:0000313" key="3">
    <source>
        <dbReference type="Proteomes" id="UP000182915"/>
    </source>
</evidence>
<sequence length="98" mass="10966">MADQDNGDGGRWDVGAKDGVVLVERRSEDNEQLFTDRLEPEDARQLAGLLTKFADKAETAAPRDDDSDDDDSEDKSEDDSDEDSKDDKDKKDKDNKDD</sequence>
<evidence type="ECO:0000313" key="2">
    <source>
        <dbReference type="EMBL" id="SEH79387.1"/>
    </source>
</evidence>
<protein>
    <submittedName>
        <fullName evidence="2">Uncharacterized protein</fullName>
    </submittedName>
</protein>
<feature type="compositionally biased region" description="Basic and acidic residues" evidence="1">
    <location>
        <begin position="53"/>
        <end position="64"/>
    </location>
</feature>
<evidence type="ECO:0000256" key="1">
    <source>
        <dbReference type="SAM" id="MobiDB-lite"/>
    </source>
</evidence>
<dbReference type="EMBL" id="LT629971">
    <property type="protein sequence ID" value="SEH79387.1"/>
    <property type="molecule type" value="Genomic_DNA"/>
</dbReference>
<dbReference type="OrthoDB" id="4640435at2"/>
<dbReference type="RefSeq" id="WP_083408805.1">
    <property type="nucleotide sequence ID" value="NZ_LT629971.1"/>
</dbReference>
<name>A0A1H6KUJ8_MYCRU</name>
<feature type="compositionally biased region" description="Basic and acidic residues" evidence="1">
    <location>
        <begin position="85"/>
        <end position="98"/>
    </location>
</feature>